<evidence type="ECO:0000256" key="3">
    <source>
        <dbReference type="SAM" id="MobiDB-lite"/>
    </source>
</evidence>
<reference evidence="5 6" key="1">
    <citation type="submission" date="2016-02" db="EMBL/GenBank/DDBJ databases">
        <title>Genome analysis of coral dinoflagellate symbionts highlights evolutionary adaptations to a symbiotic lifestyle.</title>
        <authorList>
            <person name="Aranda M."/>
            <person name="Li Y."/>
            <person name="Liew Y.J."/>
            <person name="Baumgarten S."/>
            <person name="Simakov O."/>
            <person name="Wilson M."/>
            <person name="Piel J."/>
            <person name="Ashoor H."/>
            <person name="Bougouffa S."/>
            <person name="Bajic V.B."/>
            <person name="Ryu T."/>
            <person name="Ravasi T."/>
            <person name="Bayer T."/>
            <person name="Micklem G."/>
            <person name="Kim H."/>
            <person name="Bhak J."/>
            <person name="Lajeunesse T.C."/>
            <person name="Voolstra C.R."/>
        </authorList>
    </citation>
    <scope>NUCLEOTIDE SEQUENCE [LARGE SCALE GENOMIC DNA]</scope>
    <source>
        <strain evidence="5 6">CCMP2467</strain>
    </source>
</reference>
<feature type="transmembrane region" description="Helical" evidence="4">
    <location>
        <begin position="39"/>
        <end position="58"/>
    </location>
</feature>
<dbReference type="InterPro" id="IPR002885">
    <property type="entry name" value="PPR_rpt"/>
</dbReference>
<sequence>MLGGRHDARKFGSMKPASCQTTKKPSLFAAKTTADKLRVTGLLAGITIVVCVADYVLAEMGGEKAIPAGGRSFIIETATVLVCMLLPAAFMHLSKAAFKSGGKESPKNRRGKLLPSDEPGKLKIERTQAVSGHVDAEVAASYWMDSGRLAFVFQGNTALSHEGFALNHKGNIALSHEGKIALNQEGALYLSRWTSTKVSKTGYALKGLSMLVPPSEQLSPDKAKDATASGGVHVSKTGYALKGLSMLVPPSEQLSPDKAKDATASGGVKGLSQAVAAAVRSGDRSRAVIHACAKTGDMKGARRWLHEMRAAGVEPNTISYNILMDASAKADDAEETELAEHWLSKPPSSYHLWPSGETELAEHWLSKMLAAGVEPNIVSYNSLIYACGRKGVADAEQRGLSPRVTTYTAVVDACAKSGDVERAEKWMEKMKVGDAVRAQRWHQRMQNAGVQPNAHSFSAVINAPRLQEEACAKSGKVVAACEEFDRMEHAGVVADVVVYSGLLDACAKAGDLERSKVLLHRVALKEFRFFFLSGPPSRARRRNALLAGFFLPPAVVRDPDVALRVRVAFYFRVLLATSHADDGWLFGSTAFCPHHFLRSRIALLMPAARQQVPTADQAVPAPGDRILRMRRTWLDLILSGTKTAEVRRGATTPGGIWLGSCAGRVEAFALLGFHVRVANLAEFHSRFEEHRVEVGNEYFLYALLLAYASAKPRQSDRAEAPAGSAVASARRLKRKAAGAYSSRPRCGPWTLRPNRTGARPGRVPRGAATLRQVRRRGAFGPAASVLRPWEHEATPKAHDSFHVLGDSEESGILALN</sequence>
<dbReference type="Pfam" id="PF01535">
    <property type="entry name" value="PPR"/>
    <property type="match status" value="2"/>
</dbReference>
<dbReference type="PROSITE" id="PS51375">
    <property type="entry name" value="PPR"/>
    <property type="match status" value="2"/>
</dbReference>
<keyword evidence="4" id="KW-1133">Transmembrane helix</keyword>
<feature type="repeat" description="PPR" evidence="2">
    <location>
        <begin position="403"/>
        <end position="437"/>
    </location>
</feature>
<gene>
    <name evidence="5" type="ORF">AK812_SmicGene29917</name>
</gene>
<dbReference type="InterPro" id="IPR011990">
    <property type="entry name" value="TPR-like_helical_dom_sf"/>
</dbReference>
<dbReference type="EMBL" id="LSRX01000799">
    <property type="protein sequence ID" value="OLP88705.1"/>
    <property type="molecule type" value="Genomic_DNA"/>
</dbReference>
<keyword evidence="6" id="KW-1185">Reference proteome</keyword>
<dbReference type="Pfam" id="PF13041">
    <property type="entry name" value="PPR_2"/>
    <property type="match status" value="1"/>
</dbReference>
<proteinExistence type="predicted"/>
<dbReference type="Pfam" id="PF13812">
    <property type="entry name" value="PPR_3"/>
    <property type="match status" value="1"/>
</dbReference>
<evidence type="ECO:0000256" key="1">
    <source>
        <dbReference type="ARBA" id="ARBA00022737"/>
    </source>
</evidence>
<dbReference type="OrthoDB" id="185373at2759"/>
<evidence type="ECO:0000256" key="4">
    <source>
        <dbReference type="SAM" id="Phobius"/>
    </source>
</evidence>
<keyword evidence="1" id="KW-0677">Repeat</keyword>
<protein>
    <submittedName>
        <fullName evidence="5">Pentatricopeptide repeat-containing protein, mitochondrial</fullName>
    </submittedName>
</protein>
<dbReference type="Gene3D" id="1.25.40.10">
    <property type="entry name" value="Tetratricopeptide repeat domain"/>
    <property type="match status" value="2"/>
</dbReference>
<feature type="repeat" description="PPR" evidence="2">
    <location>
        <begin position="281"/>
        <end position="315"/>
    </location>
</feature>
<evidence type="ECO:0000313" key="5">
    <source>
        <dbReference type="EMBL" id="OLP88705.1"/>
    </source>
</evidence>
<keyword evidence="4" id="KW-0472">Membrane</keyword>
<dbReference type="PANTHER" id="PTHR47942">
    <property type="entry name" value="TETRATRICOPEPTIDE REPEAT (TPR)-LIKE SUPERFAMILY PROTEIN-RELATED"/>
    <property type="match status" value="1"/>
</dbReference>
<dbReference type="NCBIfam" id="TIGR00756">
    <property type="entry name" value="PPR"/>
    <property type="match status" value="2"/>
</dbReference>
<evidence type="ECO:0000313" key="6">
    <source>
        <dbReference type="Proteomes" id="UP000186817"/>
    </source>
</evidence>
<dbReference type="AlphaFoldDB" id="A0A1Q9D0K5"/>
<dbReference type="InterPro" id="IPR051222">
    <property type="entry name" value="PPR/CCM1_RNA-binding"/>
</dbReference>
<accession>A0A1Q9D0K5</accession>
<feature type="region of interest" description="Disordered" evidence="3">
    <location>
        <begin position="99"/>
        <end position="118"/>
    </location>
</feature>
<keyword evidence="4" id="KW-0812">Transmembrane</keyword>
<dbReference type="Proteomes" id="UP000186817">
    <property type="component" value="Unassembled WGS sequence"/>
</dbReference>
<evidence type="ECO:0000256" key="2">
    <source>
        <dbReference type="PROSITE-ProRule" id="PRU00708"/>
    </source>
</evidence>
<comment type="caution">
    <text evidence="5">The sequence shown here is derived from an EMBL/GenBank/DDBJ whole genome shotgun (WGS) entry which is preliminary data.</text>
</comment>
<organism evidence="5 6">
    <name type="scientific">Symbiodinium microadriaticum</name>
    <name type="common">Dinoflagellate</name>
    <name type="synonym">Zooxanthella microadriatica</name>
    <dbReference type="NCBI Taxonomy" id="2951"/>
    <lineage>
        <taxon>Eukaryota</taxon>
        <taxon>Sar</taxon>
        <taxon>Alveolata</taxon>
        <taxon>Dinophyceae</taxon>
        <taxon>Suessiales</taxon>
        <taxon>Symbiodiniaceae</taxon>
        <taxon>Symbiodinium</taxon>
    </lineage>
</organism>
<name>A0A1Q9D0K5_SYMMI</name>